<keyword evidence="4 6" id="KW-0472">Membrane</keyword>
<evidence type="ECO:0000256" key="6">
    <source>
        <dbReference type="SAM" id="Phobius"/>
    </source>
</evidence>
<dbReference type="Proteomes" id="UP000070544">
    <property type="component" value="Unassembled WGS sequence"/>
</dbReference>
<dbReference type="GO" id="GO:0005789">
    <property type="term" value="C:endoplasmic reticulum membrane"/>
    <property type="evidence" value="ECO:0007669"/>
    <property type="project" value="TreeGrafter"/>
</dbReference>
<feature type="compositionally biased region" description="Gly residues" evidence="5">
    <location>
        <begin position="166"/>
        <end position="175"/>
    </location>
</feature>
<keyword evidence="2 6" id="KW-0812">Transmembrane</keyword>
<feature type="domain" description="J" evidence="7">
    <location>
        <begin position="92"/>
        <end position="156"/>
    </location>
</feature>
<organism evidence="8 9">
    <name type="scientific">Gonapodya prolifera (strain JEL478)</name>
    <name type="common">Monoblepharis prolifera</name>
    <dbReference type="NCBI Taxonomy" id="1344416"/>
    <lineage>
        <taxon>Eukaryota</taxon>
        <taxon>Fungi</taxon>
        <taxon>Fungi incertae sedis</taxon>
        <taxon>Chytridiomycota</taxon>
        <taxon>Chytridiomycota incertae sedis</taxon>
        <taxon>Monoblepharidomycetes</taxon>
        <taxon>Monoblepharidales</taxon>
        <taxon>Gonapodyaceae</taxon>
        <taxon>Gonapodya</taxon>
    </lineage>
</organism>
<gene>
    <name evidence="8" type="ORF">M427DRAFT_51142</name>
</gene>
<dbReference type="GO" id="GO:0030544">
    <property type="term" value="F:Hsp70 protein binding"/>
    <property type="evidence" value="ECO:0007669"/>
    <property type="project" value="TreeGrafter"/>
</dbReference>
<dbReference type="STRING" id="1344416.A0A139AYX8"/>
<keyword evidence="3 6" id="KW-1133">Transmembrane helix</keyword>
<evidence type="ECO:0000313" key="9">
    <source>
        <dbReference type="Proteomes" id="UP000070544"/>
    </source>
</evidence>
<dbReference type="SMART" id="SM00271">
    <property type="entry name" value="DnaJ"/>
    <property type="match status" value="1"/>
</dbReference>
<dbReference type="CDD" id="cd06257">
    <property type="entry name" value="DnaJ"/>
    <property type="match status" value="1"/>
</dbReference>
<dbReference type="Pfam" id="PF09320">
    <property type="entry name" value="DUF1977"/>
    <property type="match status" value="1"/>
</dbReference>
<proteinExistence type="predicted"/>
<protein>
    <submittedName>
        <fullName evidence="8">DnaJ-domain-containing protein</fullName>
    </submittedName>
</protein>
<dbReference type="PANTHER" id="PTHR43908:SF3">
    <property type="entry name" value="AT29763P-RELATED"/>
    <property type="match status" value="1"/>
</dbReference>
<dbReference type="AlphaFoldDB" id="A0A139AYX8"/>
<reference evidence="8 9" key="1">
    <citation type="journal article" date="2015" name="Genome Biol. Evol.">
        <title>Phylogenomic analyses indicate that early fungi evolved digesting cell walls of algal ancestors of land plants.</title>
        <authorList>
            <person name="Chang Y."/>
            <person name="Wang S."/>
            <person name="Sekimoto S."/>
            <person name="Aerts A.L."/>
            <person name="Choi C."/>
            <person name="Clum A."/>
            <person name="LaButti K.M."/>
            <person name="Lindquist E.A."/>
            <person name="Yee Ngan C."/>
            <person name="Ohm R.A."/>
            <person name="Salamov A.A."/>
            <person name="Grigoriev I.V."/>
            <person name="Spatafora J.W."/>
            <person name="Berbee M.L."/>
        </authorList>
    </citation>
    <scope>NUCLEOTIDE SEQUENCE [LARGE SCALE GENOMIC DNA]</scope>
    <source>
        <strain evidence="8 9">JEL478</strain>
    </source>
</reference>
<dbReference type="InterPro" id="IPR036869">
    <property type="entry name" value="J_dom_sf"/>
</dbReference>
<dbReference type="Gene3D" id="1.10.287.110">
    <property type="entry name" value="DnaJ domain"/>
    <property type="match status" value="1"/>
</dbReference>
<feature type="region of interest" description="Disordered" evidence="5">
    <location>
        <begin position="1"/>
        <end position="82"/>
    </location>
</feature>
<dbReference type="PROSITE" id="PS50076">
    <property type="entry name" value="DNAJ_2"/>
    <property type="match status" value="1"/>
</dbReference>
<keyword evidence="9" id="KW-1185">Reference proteome</keyword>
<accession>A0A139AYX8</accession>
<evidence type="ECO:0000259" key="7">
    <source>
        <dbReference type="PROSITE" id="PS50076"/>
    </source>
</evidence>
<dbReference type="OrthoDB" id="1507364at2759"/>
<evidence type="ECO:0000256" key="1">
    <source>
        <dbReference type="ARBA" id="ARBA00004167"/>
    </source>
</evidence>
<evidence type="ECO:0000313" key="8">
    <source>
        <dbReference type="EMBL" id="KXS21763.1"/>
    </source>
</evidence>
<dbReference type="InterPro" id="IPR001623">
    <property type="entry name" value="DnaJ_domain"/>
</dbReference>
<dbReference type="Pfam" id="PF00226">
    <property type="entry name" value="DnaJ"/>
    <property type="match status" value="1"/>
</dbReference>
<dbReference type="InterPro" id="IPR051100">
    <property type="entry name" value="DnaJ_subfamily_B/C"/>
</dbReference>
<dbReference type="EMBL" id="KQ965732">
    <property type="protein sequence ID" value="KXS21763.1"/>
    <property type="molecule type" value="Genomic_DNA"/>
</dbReference>
<dbReference type="InterPro" id="IPR015399">
    <property type="entry name" value="DUF1977_DnaJ-like"/>
</dbReference>
<dbReference type="PANTHER" id="PTHR43908">
    <property type="entry name" value="AT29763P-RELATED"/>
    <property type="match status" value="1"/>
</dbReference>
<dbReference type="OMA" id="ARSREHN"/>
<feature type="region of interest" description="Disordered" evidence="5">
    <location>
        <begin position="156"/>
        <end position="177"/>
    </location>
</feature>
<dbReference type="PRINTS" id="PR00625">
    <property type="entry name" value="JDOMAIN"/>
</dbReference>
<comment type="subcellular location">
    <subcellularLocation>
        <location evidence="1">Membrane</location>
        <topology evidence="1">Single-pass membrane protein</topology>
    </subcellularLocation>
</comment>
<name>A0A139AYX8_GONPJ</name>
<feature type="compositionally biased region" description="Low complexity" evidence="5">
    <location>
        <begin position="51"/>
        <end position="67"/>
    </location>
</feature>
<dbReference type="FunFam" id="1.10.287.110:FF:000070">
    <property type="entry name" value="Endoplasmic reticulum protein, putative"/>
    <property type="match status" value="1"/>
</dbReference>
<feature type="transmembrane region" description="Helical" evidence="6">
    <location>
        <begin position="236"/>
        <end position="257"/>
    </location>
</feature>
<evidence type="ECO:0000256" key="5">
    <source>
        <dbReference type="SAM" id="MobiDB-lite"/>
    </source>
</evidence>
<dbReference type="SUPFAM" id="SSF46565">
    <property type="entry name" value="Chaperone J-domain"/>
    <property type="match status" value="1"/>
</dbReference>
<evidence type="ECO:0000256" key="2">
    <source>
        <dbReference type="ARBA" id="ARBA00022692"/>
    </source>
</evidence>
<evidence type="ECO:0000256" key="4">
    <source>
        <dbReference type="ARBA" id="ARBA00023136"/>
    </source>
</evidence>
<sequence>MHETRETKDWLASLERSQSADADESSKSNGHAQSNRRDDTTSTSGPRRRAAPTSSSSSSSSSSLPSEPASPPRSYTPSQEQECQRIIRAKGDFYAVLGVEKGCPADEIKKAYRKLALQFHPDKNSAPGASEAFKAIGRAFGCLSDETKRARYDQLGVDPDARATSSGGGGGGMGRGFRTDFETELTPEDIFNMFFGGEFGPQFARGPNGNVYRVYRSGGQRRGFAQAADDSSDGNMFARLAPLALLFFVWIMMAVMAPSADTTRQFSFSQHPSYPIRRETTRNHVEYWVTPKFPHIQPPSTQALRRDLAAVENQVEGQYLQHLRGACEHEMDRKRMAIARARGLWTVDEQRLRAAQAMETPACEEIRKFRH</sequence>
<dbReference type="GO" id="GO:0071218">
    <property type="term" value="P:cellular response to misfolded protein"/>
    <property type="evidence" value="ECO:0007669"/>
    <property type="project" value="TreeGrafter"/>
</dbReference>
<evidence type="ECO:0000256" key="3">
    <source>
        <dbReference type="ARBA" id="ARBA00022989"/>
    </source>
</evidence>